<reference evidence="2" key="1">
    <citation type="journal article" date="2013" name="Nature">
        <title>Draft genome of the wheat A-genome progenitor Triticum urartu.</title>
        <authorList>
            <person name="Ling H.Q."/>
            <person name="Zhao S."/>
            <person name="Liu D."/>
            <person name="Wang J."/>
            <person name="Sun H."/>
            <person name="Zhang C."/>
            <person name="Fan H."/>
            <person name="Li D."/>
            <person name="Dong L."/>
            <person name="Tao Y."/>
            <person name="Gao C."/>
            <person name="Wu H."/>
            <person name="Li Y."/>
            <person name="Cui Y."/>
            <person name="Guo X."/>
            <person name="Zheng S."/>
            <person name="Wang B."/>
            <person name="Yu K."/>
            <person name="Liang Q."/>
            <person name="Yang W."/>
            <person name="Lou X."/>
            <person name="Chen J."/>
            <person name="Feng M."/>
            <person name="Jian J."/>
            <person name="Zhang X."/>
            <person name="Luo G."/>
            <person name="Jiang Y."/>
            <person name="Liu J."/>
            <person name="Wang Z."/>
            <person name="Sha Y."/>
            <person name="Zhang B."/>
            <person name="Wu H."/>
            <person name="Tang D."/>
            <person name="Shen Q."/>
            <person name="Xue P."/>
            <person name="Zou S."/>
            <person name="Wang X."/>
            <person name="Liu X."/>
            <person name="Wang F."/>
            <person name="Yang Y."/>
            <person name="An X."/>
            <person name="Dong Z."/>
            <person name="Zhang K."/>
            <person name="Zhang X."/>
            <person name="Luo M.C."/>
            <person name="Dvorak J."/>
            <person name="Tong Y."/>
            <person name="Wang J."/>
            <person name="Yang H."/>
            <person name="Li Z."/>
            <person name="Wang D."/>
            <person name="Zhang A."/>
            <person name="Wang J."/>
        </authorList>
    </citation>
    <scope>NUCLEOTIDE SEQUENCE</scope>
</reference>
<dbReference type="GO" id="GO:0016209">
    <property type="term" value="F:antioxidant activity"/>
    <property type="evidence" value="ECO:0007669"/>
    <property type="project" value="InterPro"/>
</dbReference>
<dbReference type="PROSITE" id="PS51352">
    <property type="entry name" value="THIOREDOXIN_2"/>
    <property type="match status" value="1"/>
</dbReference>
<dbReference type="InterPro" id="IPR047262">
    <property type="entry name" value="PRX-like1"/>
</dbReference>
<dbReference type="eggNOG" id="ENOG502QQ4U">
    <property type="taxonomic scope" value="Eukaryota"/>
</dbReference>
<dbReference type="SUPFAM" id="SSF52833">
    <property type="entry name" value="Thioredoxin-like"/>
    <property type="match status" value="1"/>
</dbReference>
<dbReference type="AlphaFoldDB" id="M7Y6D7"/>
<feature type="domain" description="Thioredoxin" evidence="1">
    <location>
        <begin position="197"/>
        <end position="357"/>
    </location>
</feature>
<proteinExistence type="predicted"/>
<protein>
    <recommendedName>
        <fullName evidence="1">Thioredoxin domain-containing protein</fullName>
    </recommendedName>
</protein>
<dbReference type="InterPro" id="IPR013766">
    <property type="entry name" value="Thioredoxin_domain"/>
</dbReference>
<dbReference type="InterPro" id="IPR036249">
    <property type="entry name" value="Thioredoxin-like_sf"/>
</dbReference>
<evidence type="ECO:0000259" key="1">
    <source>
        <dbReference type="PROSITE" id="PS51352"/>
    </source>
</evidence>
<dbReference type="Gene3D" id="3.40.30.10">
    <property type="entry name" value="Glutaredoxin"/>
    <property type="match status" value="1"/>
</dbReference>
<name>M7Y6D7_TRIUA</name>
<dbReference type="STRING" id="4572.M7Y6D7"/>
<dbReference type="EMBL" id="KD286976">
    <property type="protein sequence ID" value="EMS45438.1"/>
    <property type="molecule type" value="Genomic_DNA"/>
</dbReference>
<evidence type="ECO:0000313" key="2">
    <source>
        <dbReference type="EMBL" id="EMS45438.1"/>
    </source>
</evidence>
<dbReference type="PANTHER" id="PTHR43640">
    <property type="entry name" value="OS07G0260300 PROTEIN"/>
    <property type="match status" value="1"/>
</dbReference>
<dbReference type="CDD" id="cd02969">
    <property type="entry name" value="PRX_like1"/>
    <property type="match status" value="1"/>
</dbReference>
<dbReference type="Pfam" id="PF00578">
    <property type="entry name" value="AhpC-TSA"/>
    <property type="match status" value="1"/>
</dbReference>
<gene>
    <name evidence="2" type="ORF">TRIUR3_02390</name>
</gene>
<dbReference type="InterPro" id="IPR000866">
    <property type="entry name" value="AhpC/TSA"/>
</dbReference>
<dbReference type="GO" id="GO:0016491">
    <property type="term" value="F:oxidoreductase activity"/>
    <property type="evidence" value="ECO:0007669"/>
    <property type="project" value="InterPro"/>
</dbReference>
<accession>M7Y6D7</accession>
<organism evidence="2">
    <name type="scientific">Triticum urartu</name>
    <name type="common">Red wild einkorn</name>
    <name type="synonym">Crithodium urartu</name>
    <dbReference type="NCBI Taxonomy" id="4572"/>
    <lineage>
        <taxon>Eukaryota</taxon>
        <taxon>Viridiplantae</taxon>
        <taxon>Streptophyta</taxon>
        <taxon>Embryophyta</taxon>
        <taxon>Tracheophyta</taxon>
        <taxon>Spermatophyta</taxon>
        <taxon>Magnoliopsida</taxon>
        <taxon>Liliopsida</taxon>
        <taxon>Poales</taxon>
        <taxon>Poaceae</taxon>
        <taxon>BOP clade</taxon>
        <taxon>Pooideae</taxon>
        <taxon>Triticodae</taxon>
        <taxon>Triticeae</taxon>
        <taxon>Triticinae</taxon>
        <taxon>Triticum</taxon>
    </lineage>
</organism>
<dbReference type="PANTHER" id="PTHR43640:SF1">
    <property type="entry name" value="THIOREDOXIN-DEPENDENT PEROXIREDOXIN"/>
    <property type="match status" value="1"/>
</dbReference>
<sequence>MEGMGWSTKQATGQPRRTDRAGKLREAAIVLAPVLDHMPGAPPSTVGCRFYRRGLATRRTPAVASRQAGTPAVASEQAGMAMRSLYQWYGNWRFKWFTKDGWMFLLPHGVNVLSSTGRDQWTIALFGPFSSANWTTFLSCQPIYGIGRYAERKPGFRTVAATQAHSSSREGKGRAERAMSLVAGVRASLLSSPASSSSRPCQALAHQLPEPLTGKIWTLDDFEGSPALLVMFICNHCPFVKHLKKDIAKLTSFYMEKGLASVAISSNSIVTHPQDGPEYMAEEAKLFKYPFPYLYDESQEVAKGFRAVCTPEFYLFKKDGRRPFELFYHGQFDDSRPSNNVPVTGRDLSRAIDCALSGQELPFDQKPSVGCSIKWHK</sequence>